<dbReference type="Proteomes" id="UP000262379">
    <property type="component" value="Unassembled WGS sequence"/>
</dbReference>
<evidence type="ECO:0000313" key="3">
    <source>
        <dbReference type="EMBL" id="RFC67860.1"/>
    </source>
</evidence>
<dbReference type="RefSeq" id="WP_116623695.1">
    <property type="nucleotide sequence ID" value="NZ_QURN01000006.1"/>
</dbReference>
<comment type="caution">
    <text evidence="3">The sequence shown here is derived from an EMBL/GenBank/DDBJ whole genome shotgun (WGS) entry which is preliminary data.</text>
</comment>
<dbReference type="SUPFAM" id="SSF53850">
    <property type="entry name" value="Periplasmic binding protein-like II"/>
    <property type="match status" value="1"/>
</dbReference>
<name>A0A371XF49_9HYPH</name>
<dbReference type="AlphaFoldDB" id="A0A371XF49"/>
<organism evidence="3 4">
    <name type="scientific">Mesorhizobium denitrificans</name>
    <dbReference type="NCBI Taxonomy" id="2294114"/>
    <lineage>
        <taxon>Bacteria</taxon>
        <taxon>Pseudomonadati</taxon>
        <taxon>Pseudomonadota</taxon>
        <taxon>Alphaproteobacteria</taxon>
        <taxon>Hyphomicrobiales</taxon>
        <taxon>Phyllobacteriaceae</taxon>
        <taxon>Mesorhizobium</taxon>
    </lineage>
</organism>
<evidence type="ECO:0000256" key="2">
    <source>
        <dbReference type="SAM" id="SignalP"/>
    </source>
</evidence>
<dbReference type="PIRSF" id="PIRSF002825">
    <property type="entry name" value="CfbpA"/>
    <property type="match status" value="1"/>
</dbReference>
<accession>A0A371XF49</accession>
<dbReference type="PANTHER" id="PTHR30006">
    <property type="entry name" value="THIAMINE-BINDING PERIPLASMIC PROTEIN-RELATED"/>
    <property type="match status" value="1"/>
</dbReference>
<dbReference type="EMBL" id="QURN01000006">
    <property type="protein sequence ID" value="RFC67860.1"/>
    <property type="molecule type" value="Genomic_DNA"/>
</dbReference>
<keyword evidence="4" id="KW-1185">Reference proteome</keyword>
<dbReference type="GO" id="GO:0030288">
    <property type="term" value="C:outer membrane-bounded periplasmic space"/>
    <property type="evidence" value="ECO:0007669"/>
    <property type="project" value="TreeGrafter"/>
</dbReference>
<dbReference type="CDD" id="cd13544">
    <property type="entry name" value="PBP2_Fbp_like_1"/>
    <property type="match status" value="1"/>
</dbReference>
<dbReference type="InterPro" id="IPR026045">
    <property type="entry name" value="Ferric-bd"/>
</dbReference>
<dbReference type="Pfam" id="PF13343">
    <property type="entry name" value="SBP_bac_6"/>
    <property type="match status" value="1"/>
</dbReference>
<dbReference type="PANTHER" id="PTHR30006:SF2">
    <property type="entry name" value="ABC TRANSPORTER SUBSTRATE-BINDING PROTEIN"/>
    <property type="match status" value="1"/>
</dbReference>
<feature type="signal peptide" evidence="2">
    <location>
        <begin position="1"/>
        <end position="25"/>
    </location>
</feature>
<proteinExistence type="predicted"/>
<dbReference type="GO" id="GO:0015888">
    <property type="term" value="P:thiamine transport"/>
    <property type="evidence" value="ECO:0007669"/>
    <property type="project" value="TreeGrafter"/>
</dbReference>
<dbReference type="GO" id="GO:0030976">
    <property type="term" value="F:thiamine pyrophosphate binding"/>
    <property type="evidence" value="ECO:0007669"/>
    <property type="project" value="TreeGrafter"/>
</dbReference>
<sequence length="343" mass="37239">MISRNLLFAAGVAFGALSAAQAARADSVTLYCSADEAWCQQLARGFEEETGITVDMTRKSSGETFAQVKAESANPKGDVWWGGTGDPHLQAAAEDLTEVYADSPLRPELYDWAIKQAEASGNRTIGVYSGALGFGYNKDLLAKNNLPEPKCWADLIKPEYKGHIQVANPNSSGTAYTMLATLVQLMGEEKAFDYLKALHKNINQYTKSGSAPIKAAGLGETTIGIVFLHDAVAQAVAGFPIEPVAPCEGTGYEIGSMSLIKGARNPEEAKKFYNWVLQAKVQEKAAEVNSFQIPSNKNAKISDKVPDISKIKLIDYDFKKYGSSEERKRLLSKWDNDVASLPQ</sequence>
<dbReference type="Gene3D" id="3.40.190.10">
    <property type="entry name" value="Periplasmic binding protein-like II"/>
    <property type="match status" value="2"/>
</dbReference>
<protein>
    <submittedName>
        <fullName evidence="3">Extracellular solute-binding protein</fullName>
    </submittedName>
</protein>
<keyword evidence="1 2" id="KW-0732">Signal</keyword>
<gene>
    <name evidence="3" type="ORF">DY251_09765</name>
</gene>
<reference evidence="4" key="1">
    <citation type="submission" date="2018-08" db="EMBL/GenBank/DDBJ databases">
        <authorList>
            <person name="Im W.T."/>
        </authorList>
    </citation>
    <scope>NUCLEOTIDE SEQUENCE [LARGE SCALE GENOMIC DNA]</scope>
    <source>
        <strain evidence="4">LA-28</strain>
    </source>
</reference>
<evidence type="ECO:0000256" key="1">
    <source>
        <dbReference type="ARBA" id="ARBA00022729"/>
    </source>
</evidence>
<evidence type="ECO:0000313" key="4">
    <source>
        <dbReference type="Proteomes" id="UP000262379"/>
    </source>
</evidence>
<dbReference type="GO" id="GO:0030975">
    <property type="term" value="F:thiamine binding"/>
    <property type="evidence" value="ECO:0007669"/>
    <property type="project" value="TreeGrafter"/>
</dbReference>
<feature type="chain" id="PRO_5016968856" evidence="2">
    <location>
        <begin position="26"/>
        <end position="343"/>
    </location>
</feature>